<dbReference type="Pfam" id="PF01569">
    <property type="entry name" value="PAP2"/>
    <property type="match status" value="1"/>
</dbReference>
<dbReference type="OrthoDB" id="7793240at2"/>
<proteinExistence type="predicted"/>
<dbReference type="InterPro" id="IPR000326">
    <property type="entry name" value="PAP2/HPO"/>
</dbReference>
<dbReference type="GO" id="GO:0004553">
    <property type="term" value="F:hydrolase activity, hydrolyzing O-glycosyl compounds"/>
    <property type="evidence" value="ECO:0007669"/>
    <property type="project" value="InterPro"/>
</dbReference>
<keyword evidence="3" id="KW-1185">Reference proteome</keyword>
<dbReference type="GO" id="GO:0000272">
    <property type="term" value="P:polysaccharide catabolic process"/>
    <property type="evidence" value="ECO:0007669"/>
    <property type="project" value="InterPro"/>
</dbReference>
<feature type="domain" description="Phosphatidic acid phosphatase type 2/haloperoxidase" evidence="1">
    <location>
        <begin position="454"/>
        <end position="597"/>
    </location>
</feature>
<evidence type="ECO:0000313" key="3">
    <source>
        <dbReference type="Proteomes" id="UP000318288"/>
    </source>
</evidence>
<dbReference type="AlphaFoldDB" id="A0A5C6EJQ4"/>
<evidence type="ECO:0000259" key="1">
    <source>
        <dbReference type="Pfam" id="PF01569"/>
    </source>
</evidence>
<dbReference type="InterPro" id="IPR036938">
    <property type="entry name" value="PAP2/HPO_sf"/>
</dbReference>
<dbReference type="PANTHER" id="PTHR34599:SF1">
    <property type="entry name" value="PHOSPHATIDIC ACID PHOSPHATASE TYPE 2_HALOPEROXIDASE DOMAIN-CONTAINING PROTEIN"/>
    <property type="match status" value="1"/>
</dbReference>
<dbReference type="EMBL" id="SJPW01000006">
    <property type="protein sequence ID" value="TWU48740.1"/>
    <property type="molecule type" value="Genomic_DNA"/>
</dbReference>
<organism evidence="2 3">
    <name type="scientific">Rubripirellula tenax</name>
    <dbReference type="NCBI Taxonomy" id="2528015"/>
    <lineage>
        <taxon>Bacteria</taxon>
        <taxon>Pseudomonadati</taxon>
        <taxon>Planctomycetota</taxon>
        <taxon>Planctomycetia</taxon>
        <taxon>Pirellulales</taxon>
        <taxon>Pirellulaceae</taxon>
        <taxon>Rubripirellula</taxon>
    </lineage>
</organism>
<dbReference type="InterPro" id="IPR052559">
    <property type="entry name" value="V-haloperoxidase"/>
</dbReference>
<dbReference type="SUPFAM" id="SSF63446">
    <property type="entry name" value="Type I dockerin domain"/>
    <property type="match status" value="1"/>
</dbReference>
<reference evidence="2 3" key="1">
    <citation type="submission" date="2019-02" db="EMBL/GenBank/DDBJ databases">
        <title>Deep-cultivation of Planctomycetes and their phenomic and genomic characterization uncovers novel biology.</title>
        <authorList>
            <person name="Wiegand S."/>
            <person name="Jogler M."/>
            <person name="Boedeker C."/>
            <person name="Pinto D."/>
            <person name="Vollmers J."/>
            <person name="Rivas-Marin E."/>
            <person name="Kohn T."/>
            <person name="Peeters S.H."/>
            <person name="Heuer A."/>
            <person name="Rast P."/>
            <person name="Oberbeckmann S."/>
            <person name="Bunk B."/>
            <person name="Jeske O."/>
            <person name="Meyerdierks A."/>
            <person name="Storesund J.E."/>
            <person name="Kallscheuer N."/>
            <person name="Luecker S."/>
            <person name="Lage O.M."/>
            <person name="Pohl T."/>
            <person name="Merkel B.J."/>
            <person name="Hornburger P."/>
            <person name="Mueller R.-W."/>
            <person name="Bruemmer F."/>
            <person name="Labrenz M."/>
            <person name="Spormann A.M."/>
            <person name="Op Den Camp H."/>
            <person name="Overmann J."/>
            <person name="Amann R."/>
            <person name="Jetten M.S.M."/>
            <person name="Mascher T."/>
            <person name="Medema M.H."/>
            <person name="Devos D.P."/>
            <person name="Kaster A.-K."/>
            <person name="Ovreas L."/>
            <person name="Rohde M."/>
            <person name="Galperin M.Y."/>
            <person name="Jogler C."/>
        </authorList>
    </citation>
    <scope>NUCLEOTIDE SEQUENCE [LARGE SCALE GENOMIC DNA]</scope>
    <source>
        <strain evidence="2 3">Poly51</strain>
    </source>
</reference>
<gene>
    <name evidence="2" type="ORF">Poly51_46430</name>
</gene>
<comment type="caution">
    <text evidence="2">The sequence shown here is derived from an EMBL/GenBank/DDBJ whole genome shotgun (WGS) entry which is preliminary data.</text>
</comment>
<name>A0A5C6EJQ4_9BACT</name>
<dbReference type="InterPro" id="IPR036439">
    <property type="entry name" value="Dockerin_dom_sf"/>
</dbReference>
<dbReference type="Pfam" id="PF00404">
    <property type="entry name" value="Dockerin_1"/>
    <property type="match status" value="1"/>
</dbReference>
<dbReference type="SUPFAM" id="SSF48317">
    <property type="entry name" value="Acid phosphatase/Vanadium-dependent haloperoxidase"/>
    <property type="match status" value="1"/>
</dbReference>
<protein>
    <submittedName>
        <fullName evidence="2">PAP2 superfamily protein</fullName>
    </submittedName>
</protein>
<dbReference type="Gene3D" id="1.10.606.20">
    <property type="match status" value="1"/>
</dbReference>
<dbReference type="CDD" id="cd03398">
    <property type="entry name" value="PAP2_haloperoxidase"/>
    <property type="match status" value="1"/>
</dbReference>
<dbReference type="PANTHER" id="PTHR34599">
    <property type="entry name" value="PEROXIDASE-RELATED"/>
    <property type="match status" value="1"/>
</dbReference>
<accession>A0A5C6EJQ4</accession>
<sequence length="608" mass="65159">MKSRHRRRRYLFEALEERRLLASLWQNPILPLDVDDSALVNAGDALAIINRLGRVRDMVLPDVKPSGDVFCDTNGDGRATALDALLIINALHRYKDPLTFVASVATDSDPDANGVQLTDSTRMIGQTLPHLAVHIRVLGDSATPPLVSGVSDGSGNFVLEMPLSIGRNDFEVTATDPLGRKFQVIQTVQRGDAVLNWNATILNVVREWTTTSNDPYQGRIVTSQPPVVARNMAMIHTAMFDAANAISGDYEPYLPGLTSPLGASPDAALSAAAFRVASAIYSDADELAYWNAALAEALAVIPDGPAKQSGIALGNTVGDAMLLARQSDGSQATATYSTIDAPGHWDRTLPGFLPPLLPQWPNVEPFAIWSAADFRAPQPPDLSSAAYAASLDEVMRLGRVDSTERTADQTEIAVFWADGGGTATPPGHWNRIASDVLVGQGNSLVDNARTFALLNLALADAGIAAWDAKYHYDFWRPIDAIRQADLDGNGVTIADETWLPLLATPPFPTYTSGHSTFSGAADAVLTTLLGDNVSFTSQSDSHSAPGQRPIDPSLIMTRSFESFTQAADEAGVSRIYGGIHFDFDNTAGLDVGRAIGADVVRRQLQPMF</sequence>
<dbReference type="InterPro" id="IPR002105">
    <property type="entry name" value="Dockerin_1_rpt"/>
</dbReference>
<dbReference type="Proteomes" id="UP000318288">
    <property type="component" value="Unassembled WGS sequence"/>
</dbReference>
<evidence type="ECO:0000313" key="2">
    <source>
        <dbReference type="EMBL" id="TWU48740.1"/>
    </source>
</evidence>
<dbReference type="RefSeq" id="WP_146460271.1">
    <property type="nucleotide sequence ID" value="NZ_SJPW01000006.1"/>
</dbReference>